<dbReference type="Proteomes" id="UP000249254">
    <property type="component" value="Unassembled WGS sequence"/>
</dbReference>
<gene>
    <name evidence="2" type="ORF">DJ017_17020</name>
</gene>
<dbReference type="Gene3D" id="3.40.50.2000">
    <property type="entry name" value="Glycogen Phosphorylase B"/>
    <property type="match status" value="2"/>
</dbReference>
<dbReference type="RefSeq" id="WP_111529837.1">
    <property type="nucleotide sequence ID" value="NZ_JBHRSG010000003.1"/>
</dbReference>
<comment type="caution">
    <text evidence="2">The sequence shown here is derived from an EMBL/GenBank/DDBJ whole genome shotgun (WGS) entry which is preliminary data.</text>
</comment>
<accession>A0A328AND9</accession>
<dbReference type="SUPFAM" id="SSF53756">
    <property type="entry name" value="UDP-Glycosyltransferase/glycogen phosphorylase"/>
    <property type="match status" value="1"/>
</dbReference>
<dbReference type="Pfam" id="PF13692">
    <property type="entry name" value="Glyco_trans_1_4"/>
    <property type="match status" value="1"/>
</dbReference>
<dbReference type="OrthoDB" id="529131at2"/>
<dbReference type="Pfam" id="PF13439">
    <property type="entry name" value="Glyco_transf_4"/>
    <property type="match status" value="1"/>
</dbReference>
<name>A0A328AND9_9CAUL</name>
<feature type="domain" description="Glycosyltransferase subfamily 4-like N-terminal" evidence="1">
    <location>
        <begin position="13"/>
        <end position="167"/>
    </location>
</feature>
<dbReference type="PANTHER" id="PTHR12526">
    <property type="entry name" value="GLYCOSYLTRANSFERASE"/>
    <property type="match status" value="1"/>
</dbReference>
<reference evidence="3" key="1">
    <citation type="submission" date="2018-05" db="EMBL/GenBank/DDBJ databases">
        <authorList>
            <person name="Li X."/>
        </authorList>
    </citation>
    <scope>NUCLEOTIDE SEQUENCE [LARGE SCALE GENOMIC DNA]</scope>
    <source>
        <strain evidence="3">LX32</strain>
    </source>
</reference>
<evidence type="ECO:0000313" key="3">
    <source>
        <dbReference type="Proteomes" id="UP000249254"/>
    </source>
</evidence>
<organism evidence="2 3">
    <name type="scientific">Phenylobacterium soli</name>
    <dbReference type="NCBI Taxonomy" id="2170551"/>
    <lineage>
        <taxon>Bacteria</taxon>
        <taxon>Pseudomonadati</taxon>
        <taxon>Pseudomonadota</taxon>
        <taxon>Alphaproteobacteria</taxon>
        <taxon>Caulobacterales</taxon>
        <taxon>Caulobacteraceae</taxon>
        <taxon>Phenylobacterium</taxon>
    </lineage>
</organism>
<dbReference type="InterPro" id="IPR028098">
    <property type="entry name" value="Glyco_trans_4-like_N"/>
</dbReference>
<sequence length="365" mass="40417">MRILFAIEAFRSGGKERQLIELLKGLRRHPDVEVEVVTFDDEVAYEEFHALGFRHRILPRRLKRDPSMFLSMWRVLRDFRPDIIHSWSSLSSVYLAPLAPLAGAKLVNGFLRNAPPKVRVWEPLYLRNVLTAPFASAIVANSRAGLRAFRVSPAQGRCIHNGFDASRLARRRPTAAVREELGITTRFVVGMVAAFADRKDYDCFLEAARRVCDQRDDVTFLAIGGGPTLSRYQQVIGAKYAARIRLLGRRGDVESLAGAFDVGVLCSLGGEGIPNAVMEYMALGKPVVATDLGGTNELVQEGVTGFLTAPQDAAQVTDRVLRLIDDPDLAKSMGEAGKARLASEFSLERLIEDHLALYREVLARA</sequence>
<keyword evidence="3" id="KW-1185">Reference proteome</keyword>
<dbReference type="EMBL" id="QFYQ01000001">
    <property type="protein sequence ID" value="RAK56089.1"/>
    <property type="molecule type" value="Genomic_DNA"/>
</dbReference>
<proteinExistence type="predicted"/>
<dbReference type="AlphaFoldDB" id="A0A328AND9"/>
<dbReference type="GO" id="GO:0016757">
    <property type="term" value="F:glycosyltransferase activity"/>
    <property type="evidence" value="ECO:0007669"/>
    <property type="project" value="UniProtKB-ARBA"/>
</dbReference>
<protein>
    <recommendedName>
        <fullName evidence="1">Glycosyltransferase subfamily 4-like N-terminal domain-containing protein</fullName>
    </recommendedName>
</protein>
<evidence type="ECO:0000259" key="1">
    <source>
        <dbReference type="Pfam" id="PF13439"/>
    </source>
</evidence>
<evidence type="ECO:0000313" key="2">
    <source>
        <dbReference type="EMBL" id="RAK56089.1"/>
    </source>
</evidence>